<comment type="caution">
    <text evidence="15">The sequence shown here is derived from an EMBL/GenBank/DDBJ whole genome shotgun (WGS) entry which is preliminary data.</text>
</comment>
<feature type="region of interest" description="Disordered" evidence="14">
    <location>
        <begin position="195"/>
        <end position="245"/>
    </location>
</feature>
<dbReference type="Proteomes" id="UP000827284">
    <property type="component" value="Unassembled WGS sequence"/>
</dbReference>
<gene>
    <name evidence="15" type="ORF">EMPS_05342</name>
</gene>
<dbReference type="GO" id="GO:0005876">
    <property type="term" value="C:spindle microtubule"/>
    <property type="evidence" value="ECO:0007669"/>
    <property type="project" value="InterPro"/>
</dbReference>
<evidence type="ECO:0000256" key="12">
    <source>
        <dbReference type="ARBA" id="ARBA00032583"/>
    </source>
</evidence>
<comment type="subcellular location">
    <subcellularLocation>
        <location evidence="3">Chromosome</location>
        <location evidence="3">Centromere</location>
        <location evidence="3">Kinetochore</location>
    </subcellularLocation>
    <subcellularLocation>
        <location evidence="2">Cytoplasm</location>
        <location evidence="2">Cytoskeleton</location>
        <location evidence="2">Spindle</location>
    </subcellularLocation>
    <subcellularLocation>
        <location evidence="1">Nucleus</location>
    </subcellularLocation>
</comment>
<organism evidence="15 16">
    <name type="scientific">Entomortierella parvispora</name>
    <dbReference type="NCBI Taxonomy" id="205924"/>
    <lineage>
        <taxon>Eukaryota</taxon>
        <taxon>Fungi</taxon>
        <taxon>Fungi incertae sedis</taxon>
        <taxon>Mucoromycota</taxon>
        <taxon>Mortierellomycotina</taxon>
        <taxon>Mortierellomycetes</taxon>
        <taxon>Mortierellales</taxon>
        <taxon>Mortierellaceae</taxon>
        <taxon>Entomortierella</taxon>
    </lineage>
</organism>
<name>A0A9P3LWE8_9FUNG</name>
<keyword evidence="11" id="KW-0137">Centromere</keyword>
<dbReference type="PANTHER" id="PTHR28262:SF1">
    <property type="entry name" value="DASH COMPLEX SUBUNIT SPC19"/>
    <property type="match status" value="1"/>
</dbReference>
<dbReference type="PANTHER" id="PTHR28262">
    <property type="entry name" value="DASH COMPLEX SUBUNIT SPC19"/>
    <property type="match status" value="1"/>
</dbReference>
<evidence type="ECO:0000256" key="4">
    <source>
        <dbReference type="ARBA" id="ARBA00008952"/>
    </source>
</evidence>
<evidence type="ECO:0000313" key="15">
    <source>
        <dbReference type="EMBL" id="GJJ72984.1"/>
    </source>
</evidence>
<dbReference type="EMBL" id="BQFW01000007">
    <property type="protein sequence ID" value="GJJ72984.1"/>
    <property type="molecule type" value="Genomic_DNA"/>
</dbReference>
<keyword evidence="10" id="KW-0539">Nucleus</keyword>
<feature type="compositionally biased region" description="Basic and acidic residues" evidence="14">
    <location>
        <begin position="218"/>
        <end position="245"/>
    </location>
</feature>
<keyword evidence="6" id="KW-0158">Chromosome</keyword>
<keyword evidence="9" id="KW-0206">Cytoskeleton</keyword>
<reference evidence="15" key="1">
    <citation type="submission" date="2021-11" db="EMBL/GenBank/DDBJ databases">
        <authorList>
            <person name="Herlambang A."/>
            <person name="Guo Y."/>
            <person name="Takashima Y."/>
            <person name="Nishizawa T."/>
        </authorList>
    </citation>
    <scope>NUCLEOTIDE SEQUENCE</scope>
    <source>
        <strain evidence="15">E1425</strain>
    </source>
</reference>
<evidence type="ECO:0000256" key="5">
    <source>
        <dbReference type="ARBA" id="ARBA00016329"/>
    </source>
</evidence>
<evidence type="ECO:0000256" key="2">
    <source>
        <dbReference type="ARBA" id="ARBA00004186"/>
    </source>
</evidence>
<evidence type="ECO:0000313" key="16">
    <source>
        <dbReference type="Proteomes" id="UP000827284"/>
    </source>
</evidence>
<dbReference type="GO" id="GO:0008608">
    <property type="term" value="P:attachment of spindle microtubules to kinetochore"/>
    <property type="evidence" value="ECO:0007669"/>
    <property type="project" value="InterPro"/>
</dbReference>
<evidence type="ECO:0000256" key="13">
    <source>
        <dbReference type="SAM" id="Coils"/>
    </source>
</evidence>
<evidence type="ECO:0000256" key="3">
    <source>
        <dbReference type="ARBA" id="ARBA00004629"/>
    </source>
</evidence>
<feature type="compositionally biased region" description="Low complexity" evidence="14">
    <location>
        <begin position="200"/>
        <end position="211"/>
    </location>
</feature>
<dbReference type="Pfam" id="PF08287">
    <property type="entry name" value="DASH_Spc19"/>
    <property type="match status" value="1"/>
</dbReference>
<keyword evidence="8" id="KW-0995">Kinetochore</keyword>
<evidence type="ECO:0000256" key="14">
    <source>
        <dbReference type="SAM" id="MobiDB-lite"/>
    </source>
</evidence>
<accession>A0A9P3LWE8</accession>
<dbReference type="GO" id="GO:0042729">
    <property type="term" value="C:DASH complex"/>
    <property type="evidence" value="ECO:0007669"/>
    <property type="project" value="InterPro"/>
</dbReference>
<keyword evidence="7" id="KW-0963">Cytoplasm</keyword>
<dbReference type="OrthoDB" id="5390at2759"/>
<evidence type="ECO:0000256" key="8">
    <source>
        <dbReference type="ARBA" id="ARBA00022838"/>
    </source>
</evidence>
<sequence length="451" mass="51383">MDAHGHNSTQGYSYGYGNSNAQQSYGYRSQRRTLAGGSQPYTSNSFLPSLKRCVSTLEMSTQLLRSSVSTLDEASSGYPRLKTITTHKKRFELVSEQDITVAHAEVAKDVEPKLHGLVEQAVQMVLALEGREHELLELVNAETEKEKLRAQRQSAARSGLSNIKRLQTLTKRKEDLSKRATDLDGVMEQKQKEFGELMRRSQGSQSSGPESPSKRIKKNPETRDLNRKKEAKKAEISRRSQELDAMQKKIEEQSRALRELRSKASQQSSQSDADGFAPNALWLTYSAHLHVLNEALEKPLEADIRDKATFEDAFRRILTAYLQELTANQEKTDKELDRLMMDKSKKLAQLRSLCKQLFPEDNIGLTMSRLMELLVESHHNEVYYKDVLMDEFPVEEDKRHNLSRVLPILTNIGVLELVQETIELDPNQEESPNVPRDQLVLKIRFEDSTPS</sequence>
<evidence type="ECO:0000256" key="10">
    <source>
        <dbReference type="ARBA" id="ARBA00023242"/>
    </source>
</evidence>
<keyword evidence="13" id="KW-0175">Coiled coil</keyword>
<evidence type="ECO:0000256" key="6">
    <source>
        <dbReference type="ARBA" id="ARBA00022454"/>
    </source>
</evidence>
<dbReference type="InterPro" id="IPR013251">
    <property type="entry name" value="DASH_Spc19"/>
</dbReference>
<evidence type="ECO:0000256" key="7">
    <source>
        <dbReference type="ARBA" id="ARBA00022490"/>
    </source>
</evidence>
<protein>
    <recommendedName>
        <fullName evidence="5">DASH complex subunit SPC19</fullName>
    </recommendedName>
    <alternativeName>
        <fullName evidence="12">Outer kinetochore protein SPC19</fullName>
    </alternativeName>
</protein>
<evidence type="ECO:0000256" key="9">
    <source>
        <dbReference type="ARBA" id="ARBA00023212"/>
    </source>
</evidence>
<dbReference type="AlphaFoldDB" id="A0A9P3LWE8"/>
<evidence type="ECO:0000256" key="1">
    <source>
        <dbReference type="ARBA" id="ARBA00004123"/>
    </source>
</evidence>
<keyword evidence="16" id="KW-1185">Reference proteome</keyword>
<comment type="similarity">
    <text evidence="4">Belongs to the DASH complex SPC19 family.</text>
</comment>
<evidence type="ECO:0000256" key="11">
    <source>
        <dbReference type="ARBA" id="ARBA00023328"/>
    </source>
</evidence>
<proteinExistence type="inferred from homology"/>
<feature type="coiled-coil region" evidence="13">
    <location>
        <begin position="131"/>
        <end position="193"/>
    </location>
</feature>
<reference evidence="15" key="2">
    <citation type="journal article" date="2022" name="Microbiol. Resour. Announc.">
        <title>Whole-Genome Sequence of Entomortierella parvispora E1425, a Mucoromycotan Fungus Associated with Burkholderiaceae-Related Endosymbiotic Bacteria.</title>
        <authorList>
            <person name="Herlambang A."/>
            <person name="Guo Y."/>
            <person name="Takashima Y."/>
            <person name="Narisawa K."/>
            <person name="Ohta H."/>
            <person name="Nishizawa T."/>
        </authorList>
    </citation>
    <scope>NUCLEOTIDE SEQUENCE</scope>
    <source>
        <strain evidence="15">E1425</strain>
    </source>
</reference>